<dbReference type="EC" id="3.2.2.23" evidence="5"/>
<evidence type="ECO:0000256" key="4">
    <source>
        <dbReference type="ARBA" id="ARBA00011245"/>
    </source>
</evidence>
<dbReference type="PANTHER" id="PTHR22993:SF9">
    <property type="entry name" value="FORMAMIDOPYRIMIDINE-DNA GLYCOSYLASE"/>
    <property type="match status" value="1"/>
</dbReference>
<comment type="subunit">
    <text evidence="4">Monomer.</text>
</comment>
<keyword evidence="12" id="KW-0862">Zinc</keyword>
<evidence type="ECO:0000259" key="22">
    <source>
        <dbReference type="PROSITE" id="PS51068"/>
    </source>
</evidence>
<evidence type="ECO:0000256" key="18">
    <source>
        <dbReference type="ARBA" id="ARBA00030638"/>
    </source>
</evidence>
<dbReference type="InterPro" id="IPR012319">
    <property type="entry name" value="FPG_cat"/>
</dbReference>
<evidence type="ECO:0000256" key="8">
    <source>
        <dbReference type="ARBA" id="ARBA00022723"/>
    </source>
</evidence>
<accession>A0A918KV55</accession>
<dbReference type="SMART" id="SM01232">
    <property type="entry name" value="H2TH"/>
    <property type="match status" value="1"/>
</dbReference>
<keyword evidence="13" id="KW-0238">DNA-binding</keyword>
<dbReference type="InterPro" id="IPR000214">
    <property type="entry name" value="Znf_DNA_glyclase/AP_lyase"/>
</dbReference>
<dbReference type="SUPFAM" id="SSF57716">
    <property type="entry name" value="Glucocorticoid receptor-like (DNA-binding domain)"/>
    <property type="match status" value="1"/>
</dbReference>
<dbReference type="SUPFAM" id="SSF46946">
    <property type="entry name" value="S13-like H2TH domain"/>
    <property type="match status" value="1"/>
</dbReference>
<evidence type="ECO:0000256" key="12">
    <source>
        <dbReference type="ARBA" id="ARBA00022833"/>
    </source>
</evidence>
<evidence type="ECO:0000256" key="1">
    <source>
        <dbReference type="ARBA" id="ARBA00001668"/>
    </source>
</evidence>
<dbReference type="GO" id="GO:0008270">
    <property type="term" value="F:zinc ion binding"/>
    <property type="evidence" value="ECO:0007669"/>
    <property type="project" value="UniProtKB-KW"/>
</dbReference>
<dbReference type="InterPro" id="IPR035937">
    <property type="entry name" value="FPG_N"/>
</dbReference>
<dbReference type="SUPFAM" id="SSF81624">
    <property type="entry name" value="N-terminal domain of MutM-like DNA repair proteins"/>
    <property type="match status" value="1"/>
</dbReference>
<name>A0A918KV55_9PROT</name>
<evidence type="ECO:0000256" key="15">
    <source>
        <dbReference type="ARBA" id="ARBA00023239"/>
    </source>
</evidence>
<protein>
    <recommendedName>
        <fullName evidence="7">Formamidopyrimidine-DNA glycosylase</fullName>
        <ecNumber evidence="5">3.2.2.23</ecNumber>
        <ecNumber evidence="6">4.2.99.18</ecNumber>
    </recommendedName>
    <alternativeName>
        <fullName evidence="18">DNA-(apurinic or apyrimidinic site) lyase MutM</fullName>
    </alternativeName>
</protein>
<evidence type="ECO:0000256" key="13">
    <source>
        <dbReference type="ARBA" id="ARBA00023125"/>
    </source>
</evidence>
<keyword evidence="17" id="KW-0326">Glycosidase</keyword>
<dbReference type="NCBIfam" id="TIGR00577">
    <property type="entry name" value="fpg"/>
    <property type="match status" value="1"/>
</dbReference>
<dbReference type="NCBIfam" id="NF002211">
    <property type="entry name" value="PRK01103.1"/>
    <property type="match status" value="1"/>
</dbReference>
<keyword evidence="15" id="KW-0456">Lyase</keyword>
<dbReference type="PROSITE" id="PS51066">
    <property type="entry name" value="ZF_FPG_2"/>
    <property type="match status" value="1"/>
</dbReference>
<evidence type="ECO:0000256" key="19">
    <source>
        <dbReference type="ARBA" id="ARBA00044632"/>
    </source>
</evidence>
<comment type="catalytic activity">
    <reaction evidence="1">
        <text>Hydrolysis of DNA containing ring-opened 7-methylguanine residues, releasing 2,6-diamino-4-hydroxy-5-(N-methyl)formamidopyrimidine.</text>
        <dbReference type="EC" id="3.2.2.23"/>
    </reaction>
</comment>
<evidence type="ECO:0000313" key="24">
    <source>
        <dbReference type="Proteomes" id="UP000600865"/>
    </source>
</evidence>
<keyword evidence="11" id="KW-0378">Hydrolase</keyword>
<dbReference type="GO" id="GO:0003684">
    <property type="term" value="F:damaged DNA binding"/>
    <property type="evidence" value="ECO:0007669"/>
    <property type="project" value="InterPro"/>
</dbReference>
<dbReference type="GO" id="GO:0140078">
    <property type="term" value="F:class I DNA-(apurinic or apyrimidinic site) endonuclease activity"/>
    <property type="evidence" value="ECO:0007669"/>
    <property type="project" value="UniProtKB-EC"/>
</dbReference>
<organism evidence="23 24">
    <name type="scientific">Litorimonas cladophorae</name>
    <dbReference type="NCBI Taxonomy" id="1220491"/>
    <lineage>
        <taxon>Bacteria</taxon>
        <taxon>Pseudomonadati</taxon>
        <taxon>Pseudomonadota</taxon>
        <taxon>Alphaproteobacteria</taxon>
        <taxon>Maricaulales</taxon>
        <taxon>Robiginitomaculaceae</taxon>
    </lineage>
</organism>
<dbReference type="InterPro" id="IPR010979">
    <property type="entry name" value="Ribosomal_uS13-like_H2TH"/>
</dbReference>
<dbReference type="Pfam" id="PF01149">
    <property type="entry name" value="Fapy_DNA_glyco"/>
    <property type="match status" value="1"/>
</dbReference>
<dbReference type="GO" id="GO:0006284">
    <property type="term" value="P:base-excision repair"/>
    <property type="evidence" value="ECO:0007669"/>
    <property type="project" value="InterPro"/>
</dbReference>
<evidence type="ECO:0000256" key="11">
    <source>
        <dbReference type="ARBA" id="ARBA00022801"/>
    </source>
</evidence>
<dbReference type="CDD" id="cd08966">
    <property type="entry name" value="EcFpg-like_N"/>
    <property type="match status" value="1"/>
</dbReference>
<dbReference type="PROSITE" id="PS51068">
    <property type="entry name" value="FPG_CAT"/>
    <property type="match status" value="1"/>
</dbReference>
<feature type="domain" description="Formamidopyrimidine-DNA glycosylase catalytic" evidence="22">
    <location>
        <begin position="1"/>
        <end position="102"/>
    </location>
</feature>
<evidence type="ECO:0000313" key="23">
    <source>
        <dbReference type="EMBL" id="GGX74735.1"/>
    </source>
</evidence>
<keyword evidence="8" id="KW-0479">Metal-binding</keyword>
<dbReference type="PANTHER" id="PTHR22993">
    <property type="entry name" value="FORMAMIDOPYRIMIDINE-DNA GLYCOSYLASE"/>
    <property type="match status" value="1"/>
</dbReference>
<keyword evidence="24" id="KW-1185">Reference proteome</keyword>
<evidence type="ECO:0000256" key="10">
    <source>
        <dbReference type="ARBA" id="ARBA00022771"/>
    </source>
</evidence>
<gene>
    <name evidence="23" type="primary">mutM</name>
    <name evidence="23" type="ORF">GCM10011309_26130</name>
</gene>
<evidence type="ECO:0000256" key="2">
    <source>
        <dbReference type="ARBA" id="ARBA00001947"/>
    </source>
</evidence>
<comment type="caution">
    <text evidence="23">The sequence shown here is derived from an EMBL/GenBank/DDBJ whole genome shotgun (WGS) entry which is preliminary data.</text>
</comment>
<comment type="similarity">
    <text evidence="3">Belongs to the FPG family.</text>
</comment>
<dbReference type="Proteomes" id="UP000600865">
    <property type="component" value="Unassembled WGS sequence"/>
</dbReference>
<dbReference type="EC" id="4.2.99.18" evidence="6"/>
<evidence type="ECO:0000256" key="9">
    <source>
        <dbReference type="ARBA" id="ARBA00022763"/>
    </source>
</evidence>
<evidence type="ECO:0000256" key="17">
    <source>
        <dbReference type="ARBA" id="ARBA00023295"/>
    </source>
</evidence>
<sequence>MFDRVTLNRPDLRFPFGDDFISRIQGQRLVRLSRRAKFLQAELSSGERLFMHLGMSGRFIIDGDNRLADFTHEHAANTKHHHVVFKMDSGATVTFNDPRRFGFMELVGVDEPYRLDHIGPEPLGNSFSGPVLREALKGKKSKIKAALLDQRVVAGLGNIYVCEALYRTGISPRRAAGRLKVAETDALAGHIKEVLRAAIEAGGSSLKDFSNTDGKLGYFQHSFDVYGREGDPCKTCDAPIKRIVQSGRSSFFCGTCQG</sequence>
<feature type="domain" description="FPG-type" evidence="21">
    <location>
        <begin position="224"/>
        <end position="258"/>
    </location>
</feature>
<dbReference type="Gene3D" id="1.10.8.50">
    <property type="match status" value="1"/>
</dbReference>
<dbReference type="Pfam" id="PF06827">
    <property type="entry name" value="zf-FPG_IleRS"/>
    <property type="match status" value="1"/>
</dbReference>
<evidence type="ECO:0000256" key="20">
    <source>
        <dbReference type="PROSITE-ProRule" id="PRU00391"/>
    </source>
</evidence>
<keyword evidence="9" id="KW-0227">DNA damage</keyword>
<evidence type="ECO:0000256" key="14">
    <source>
        <dbReference type="ARBA" id="ARBA00023204"/>
    </source>
</evidence>
<reference evidence="23 24" key="1">
    <citation type="journal article" date="2014" name="Int. J. Syst. Evol. Microbiol.">
        <title>Complete genome sequence of Corynebacterium casei LMG S-19264T (=DSM 44701T), isolated from a smear-ripened cheese.</title>
        <authorList>
            <consortium name="US DOE Joint Genome Institute (JGI-PGF)"/>
            <person name="Walter F."/>
            <person name="Albersmeier A."/>
            <person name="Kalinowski J."/>
            <person name="Ruckert C."/>
        </authorList>
    </citation>
    <scope>NUCLEOTIDE SEQUENCE [LARGE SCALE GENOMIC DNA]</scope>
    <source>
        <strain evidence="23 24">KCTC 23968</strain>
    </source>
</reference>
<dbReference type="Gene3D" id="3.20.190.10">
    <property type="entry name" value="MutM-like, N-terminal"/>
    <property type="match status" value="1"/>
</dbReference>
<evidence type="ECO:0000256" key="5">
    <source>
        <dbReference type="ARBA" id="ARBA00012024"/>
    </source>
</evidence>
<dbReference type="SMART" id="SM00898">
    <property type="entry name" value="Fapy_DNA_glyco"/>
    <property type="match status" value="1"/>
</dbReference>
<evidence type="ECO:0000256" key="6">
    <source>
        <dbReference type="ARBA" id="ARBA00012720"/>
    </source>
</evidence>
<evidence type="ECO:0000256" key="16">
    <source>
        <dbReference type="ARBA" id="ARBA00023268"/>
    </source>
</evidence>
<dbReference type="GO" id="GO:0034039">
    <property type="term" value="F:8-oxo-7,8-dihydroguanine DNA N-glycosylase activity"/>
    <property type="evidence" value="ECO:0007669"/>
    <property type="project" value="TreeGrafter"/>
</dbReference>
<proteinExistence type="inferred from homology"/>
<dbReference type="AlphaFoldDB" id="A0A918KV55"/>
<dbReference type="InterPro" id="IPR010663">
    <property type="entry name" value="Znf_FPG/IleRS"/>
</dbReference>
<dbReference type="Pfam" id="PF06831">
    <property type="entry name" value="H2TH"/>
    <property type="match status" value="1"/>
</dbReference>
<comment type="cofactor">
    <cofactor evidence="2">
        <name>Zn(2+)</name>
        <dbReference type="ChEBI" id="CHEBI:29105"/>
    </cofactor>
</comment>
<dbReference type="FunFam" id="1.10.8.50:FF:000003">
    <property type="entry name" value="Formamidopyrimidine-DNA glycosylase"/>
    <property type="match status" value="1"/>
</dbReference>
<keyword evidence="14" id="KW-0234">DNA repair</keyword>
<keyword evidence="10 20" id="KW-0863">Zinc-finger</keyword>
<evidence type="ECO:0000256" key="7">
    <source>
        <dbReference type="ARBA" id="ARBA00016240"/>
    </source>
</evidence>
<comment type="catalytic activity">
    <reaction evidence="19">
        <text>2'-deoxyribonucleotide-(2'-deoxyribose 5'-phosphate)-2'-deoxyribonucleotide-DNA = a 3'-end 2'-deoxyribonucleotide-(2,3-dehydro-2,3-deoxyribose 5'-phosphate)-DNA + a 5'-end 5'-phospho-2'-deoxyribonucleoside-DNA + H(+)</text>
        <dbReference type="Rhea" id="RHEA:66592"/>
        <dbReference type="Rhea" id="RHEA-COMP:13180"/>
        <dbReference type="Rhea" id="RHEA-COMP:16897"/>
        <dbReference type="Rhea" id="RHEA-COMP:17067"/>
        <dbReference type="ChEBI" id="CHEBI:15378"/>
        <dbReference type="ChEBI" id="CHEBI:136412"/>
        <dbReference type="ChEBI" id="CHEBI:157695"/>
        <dbReference type="ChEBI" id="CHEBI:167181"/>
        <dbReference type="EC" id="4.2.99.18"/>
    </reaction>
</comment>
<dbReference type="EMBL" id="BMYV01000003">
    <property type="protein sequence ID" value="GGX74735.1"/>
    <property type="molecule type" value="Genomic_DNA"/>
</dbReference>
<evidence type="ECO:0000256" key="3">
    <source>
        <dbReference type="ARBA" id="ARBA00009409"/>
    </source>
</evidence>
<evidence type="ECO:0000259" key="21">
    <source>
        <dbReference type="PROSITE" id="PS51066"/>
    </source>
</evidence>
<dbReference type="InterPro" id="IPR015886">
    <property type="entry name" value="H2TH_FPG"/>
</dbReference>
<keyword evidence="16" id="KW-0511">Multifunctional enzyme</keyword>
<dbReference type="InterPro" id="IPR020629">
    <property type="entry name" value="FPG_Glyclase"/>
</dbReference>